<name>A0A0R1ZPY0_9LACO</name>
<keyword evidence="14" id="KW-1185">Reference proteome</keyword>
<evidence type="ECO:0000256" key="8">
    <source>
        <dbReference type="ARBA" id="ARBA00023306"/>
    </source>
</evidence>
<evidence type="ECO:0000256" key="2">
    <source>
        <dbReference type="ARBA" id="ARBA00022618"/>
    </source>
</evidence>
<feature type="binding site" evidence="10">
    <location>
        <position position="297"/>
    </location>
    <ligand>
        <name>UDP-N-acetyl-alpha-D-glucosamine</name>
        <dbReference type="ChEBI" id="CHEBI:57705"/>
    </ligand>
</feature>
<dbReference type="Pfam" id="PF03033">
    <property type="entry name" value="Glyco_transf_28"/>
    <property type="match status" value="1"/>
</dbReference>
<evidence type="ECO:0000256" key="1">
    <source>
        <dbReference type="ARBA" id="ARBA00022475"/>
    </source>
</evidence>
<proteinExistence type="inferred from homology"/>
<dbReference type="NCBIfam" id="TIGR01133">
    <property type="entry name" value="murG"/>
    <property type="match status" value="1"/>
</dbReference>
<evidence type="ECO:0000256" key="10">
    <source>
        <dbReference type="HAMAP-Rule" id="MF_00033"/>
    </source>
</evidence>
<keyword evidence="9 10" id="KW-0961">Cell wall biogenesis/degradation</keyword>
<comment type="pathway">
    <text evidence="10">Cell wall biogenesis; peptidoglycan biosynthesis.</text>
</comment>
<dbReference type="Proteomes" id="UP000051679">
    <property type="component" value="Unassembled WGS sequence"/>
</dbReference>
<dbReference type="InterPro" id="IPR007235">
    <property type="entry name" value="Glyco_trans_28_C"/>
</dbReference>
<keyword evidence="1 10" id="KW-1003">Cell membrane</keyword>
<keyword evidence="5 10" id="KW-0133">Cell shape</keyword>
<keyword evidence="6 10" id="KW-0573">Peptidoglycan synthesis</keyword>
<comment type="caution">
    <text evidence="10">Lacks conserved residue(s) required for the propagation of feature annotation.</text>
</comment>
<comment type="similarity">
    <text evidence="10">Belongs to the glycosyltransferase 28 family. MurG subfamily.</text>
</comment>
<comment type="function">
    <text evidence="10">Cell wall formation. Catalyzes the transfer of a GlcNAc subunit on undecaprenyl-pyrophosphoryl-MurNAc-pentapeptide (lipid intermediate I) to form undecaprenyl-pyrophosphoryl-MurNAc-(pentapeptide)GlcNAc (lipid intermediate II).</text>
</comment>
<evidence type="ECO:0000256" key="5">
    <source>
        <dbReference type="ARBA" id="ARBA00022960"/>
    </source>
</evidence>
<reference evidence="13 14" key="1">
    <citation type="journal article" date="2015" name="Genome Announc.">
        <title>Expanding the biotechnology potential of lactobacilli through comparative genomics of 213 strains and associated genera.</title>
        <authorList>
            <person name="Sun Z."/>
            <person name="Harris H.M."/>
            <person name="McCann A."/>
            <person name="Guo C."/>
            <person name="Argimon S."/>
            <person name="Zhang W."/>
            <person name="Yang X."/>
            <person name="Jeffery I.B."/>
            <person name="Cooney J.C."/>
            <person name="Kagawa T.F."/>
            <person name="Liu W."/>
            <person name="Song Y."/>
            <person name="Salvetti E."/>
            <person name="Wrobel A."/>
            <person name="Rasinkangas P."/>
            <person name="Parkhill J."/>
            <person name="Rea M.C."/>
            <person name="O'Sullivan O."/>
            <person name="Ritari J."/>
            <person name="Douillard F.P."/>
            <person name="Paul Ross R."/>
            <person name="Yang R."/>
            <person name="Briner A.E."/>
            <person name="Felis G.E."/>
            <person name="de Vos W.M."/>
            <person name="Barrangou R."/>
            <person name="Klaenhammer T.R."/>
            <person name="Caufield P.W."/>
            <person name="Cui Y."/>
            <person name="Zhang H."/>
            <person name="O'Toole P.W."/>
        </authorList>
    </citation>
    <scope>NUCLEOTIDE SEQUENCE [LARGE SCALE GENOMIC DNA]</scope>
    <source>
        <strain evidence="13 14">DSM 20505</strain>
    </source>
</reference>
<comment type="caution">
    <text evidence="13">The sequence shown here is derived from an EMBL/GenBank/DDBJ whole genome shotgun (WGS) entry which is preliminary data.</text>
</comment>
<dbReference type="PATRIC" id="fig|1291052.5.peg.2154"/>
<dbReference type="GO" id="GO:0009252">
    <property type="term" value="P:peptidoglycan biosynthetic process"/>
    <property type="evidence" value="ECO:0007669"/>
    <property type="project" value="UniProtKB-UniRule"/>
</dbReference>
<evidence type="ECO:0000313" key="14">
    <source>
        <dbReference type="Proteomes" id="UP000051679"/>
    </source>
</evidence>
<dbReference type="InterPro" id="IPR004276">
    <property type="entry name" value="GlycoTrans_28_N"/>
</dbReference>
<dbReference type="GO" id="GO:0071555">
    <property type="term" value="P:cell wall organization"/>
    <property type="evidence" value="ECO:0007669"/>
    <property type="project" value="UniProtKB-KW"/>
</dbReference>
<evidence type="ECO:0000256" key="3">
    <source>
        <dbReference type="ARBA" id="ARBA00022676"/>
    </source>
</evidence>
<evidence type="ECO:0000256" key="6">
    <source>
        <dbReference type="ARBA" id="ARBA00022984"/>
    </source>
</evidence>
<evidence type="ECO:0000256" key="7">
    <source>
        <dbReference type="ARBA" id="ARBA00023136"/>
    </source>
</evidence>
<dbReference type="AlphaFoldDB" id="A0A0R1ZPY0"/>
<dbReference type="SUPFAM" id="SSF53756">
    <property type="entry name" value="UDP-Glycosyltransferase/glycogen phosphorylase"/>
    <property type="match status" value="1"/>
</dbReference>
<keyword evidence="3 10" id="KW-0328">Glycosyltransferase</keyword>
<keyword evidence="4 10" id="KW-0808">Transferase</keyword>
<evidence type="ECO:0000259" key="12">
    <source>
        <dbReference type="Pfam" id="PF04101"/>
    </source>
</evidence>
<keyword evidence="2 10" id="KW-0132">Cell division</keyword>
<evidence type="ECO:0000313" key="13">
    <source>
        <dbReference type="EMBL" id="KRM56607.1"/>
    </source>
</evidence>
<feature type="binding site" evidence="10">
    <location>
        <position position="199"/>
    </location>
    <ligand>
        <name>UDP-N-acetyl-alpha-D-glucosamine</name>
        <dbReference type="ChEBI" id="CHEBI:57705"/>
    </ligand>
</feature>
<dbReference type="EMBL" id="AYYO01000003">
    <property type="protein sequence ID" value="KRM56607.1"/>
    <property type="molecule type" value="Genomic_DNA"/>
</dbReference>
<feature type="binding site" evidence="10">
    <location>
        <position position="128"/>
    </location>
    <ligand>
        <name>UDP-N-acetyl-alpha-D-glucosamine</name>
        <dbReference type="ChEBI" id="CHEBI:57705"/>
    </ligand>
</feature>
<accession>A0A0R1ZPY0</accession>
<dbReference type="GO" id="GO:0050511">
    <property type="term" value="F:undecaprenyldiphospho-muramoylpentapeptide beta-N-acetylglucosaminyltransferase activity"/>
    <property type="evidence" value="ECO:0007669"/>
    <property type="project" value="UniProtKB-UniRule"/>
</dbReference>
<dbReference type="Gene3D" id="3.40.50.2000">
    <property type="entry name" value="Glycogen Phosphorylase B"/>
    <property type="match status" value="2"/>
</dbReference>
<comment type="catalytic activity">
    <reaction evidence="10">
        <text>Mur2Ac(oyl-L-Ala-gamma-D-Glu-L-Lys-D-Ala-D-Ala)-di-trans,octa-cis-undecaprenyl diphosphate + UDP-N-acetyl-alpha-D-glucosamine = beta-D-GlcNAc-(1-&gt;4)-Mur2Ac(oyl-L-Ala-gamma-D-Glu-L-Lys-D-Ala-D-Ala)-di-trans,octa-cis-undecaprenyl diphosphate + UDP + H(+)</text>
        <dbReference type="Rhea" id="RHEA:23192"/>
        <dbReference type="ChEBI" id="CHEBI:15378"/>
        <dbReference type="ChEBI" id="CHEBI:57705"/>
        <dbReference type="ChEBI" id="CHEBI:58223"/>
        <dbReference type="ChEBI" id="CHEBI:60032"/>
        <dbReference type="ChEBI" id="CHEBI:60033"/>
        <dbReference type="EC" id="2.4.1.227"/>
    </reaction>
</comment>
<dbReference type="STRING" id="1291052.FC18_GL002093"/>
<keyword evidence="7 10" id="KW-0472">Membrane</keyword>
<feature type="domain" description="Glycosyltransferase family 28 N-terminal" evidence="11">
    <location>
        <begin position="3"/>
        <end position="147"/>
    </location>
</feature>
<dbReference type="UniPathway" id="UPA00219"/>
<dbReference type="PANTHER" id="PTHR21015">
    <property type="entry name" value="UDP-N-ACETYLGLUCOSAMINE--N-ACETYLMURAMYL-(PENTAPEPTIDE) PYROPHOSPHORYL-UNDECAPRENOL N-ACETYLGLUCOSAMINE TRANSFERASE 1"/>
    <property type="match status" value="1"/>
</dbReference>
<dbReference type="EC" id="2.4.1.227" evidence="10"/>
<dbReference type="GO" id="GO:0008360">
    <property type="term" value="P:regulation of cell shape"/>
    <property type="evidence" value="ECO:0007669"/>
    <property type="project" value="UniProtKB-KW"/>
</dbReference>
<dbReference type="PANTHER" id="PTHR21015:SF22">
    <property type="entry name" value="GLYCOSYLTRANSFERASE"/>
    <property type="match status" value="1"/>
</dbReference>
<dbReference type="GO" id="GO:0051301">
    <property type="term" value="P:cell division"/>
    <property type="evidence" value="ECO:0007669"/>
    <property type="project" value="UniProtKB-KW"/>
</dbReference>
<evidence type="ECO:0000256" key="9">
    <source>
        <dbReference type="ARBA" id="ARBA00023316"/>
    </source>
</evidence>
<evidence type="ECO:0000259" key="11">
    <source>
        <dbReference type="Pfam" id="PF03033"/>
    </source>
</evidence>
<feature type="binding site" evidence="10">
    <location>
        <begin position="10"/>
        <end position="12"/>
    </location>
    <ligand>
        <name>UDP-N-acetyl-alpha-D-glucosamine</name>
        <dbReference type="ChEBI" id="CHEBI:57705"/>
    </ligand>
</feature>
<dbReference type="CDD" id="cd03785">
    <property type="entry name" value="GT28_MurG"/>
    <property type="match status" value="1"/>
</dbReference>
<gene>
    <name evidence="10" type="primary">murG</name>
    <name evidence="13" type="ORF">FC18_GL002093</name>
</gene>
<dbReference type="InterPro" id="IPR006009">
    <property type="entry name" value="GlcNAc_MurG"/>
</dbReference>
<sequence>MRVLVSGGGTGGHIYPALALLDRLQETGELDAALYVGTERGLESRIVPKHGVDFATVKIQGFSRKLNFKGLSTNIQTVRMFLASVTRAKKILADFKPDVVVGTGGYVSGATLYAASRMHIPTVIHESNSVAGVTNKFLARFVTKIAISFTDVATAFPASKTVLTGNPRAQQVAGLKPNQQLAEFELDPKKRTVLIFGGSRGAPMLNKAAIAGMSTFADASYQVLFATGTTHYDNVLQQLGTLPANVAIVPYIDHMEKVLPDVALLVSRSGATTLSEMTALGLPAVLVPSPNVTHNHQFHNAESLAKVGAAVVIEEPQLADRFTNTVDDLMSDAGKLNEMAAASKKMGVPDATDRLIQVLRDAMGALGK</sequence>
<feature type="binding site" evidence="10">
    <location>
        <position position="252"/>
    </location>
    <ligand>
        <name>UDP-N-acetyl-alpha-D-glucosamine</name>
        <dbReference type="ChEBI" id="CHEBI:57705"/>
    </ligand>
</feature>
<protein>
    <recommendedName>
        <fullName evidence="10">UDP-N-acetylglucosamine--N-acetylmuramyl-(pentapeptide) pyrophosphoryl-undecaprenol N-acetylglucosamine transferase</fullName>
        <ecNumber evidence="10">2.4.1.227</ecNumber>
    </recommendedName>
    <alternativeName>
        <fullName evidence="10">Undecaprenyl-PP-MurNAc-pentapeptide-UDPGlcNAc GlcNAc transferase</fullName>
    </alternativeName>
</protein>
<dbReference type="HAMAP" id="MF_00033">
    <property type="entry name" value="MurG"/>
    <property type="match status" value="1"/>
</dbReference>
<keyword evidence="8 10" id="KW-0131">Cell cycle</keyword>
<comment type="subcellular location">
    <subcellularLocation>
        <location evidence="10">Cell membrane</location>
        <topology evidence="10">Peripheral membrane protein</topology>
        <orientation evidence="10">Cytoplasmic side</orientation>
    </subcellularLocation>
</comment>
<dbReference type="OrthoDB" id="9808936at2"/>
<dbReference type="GO" id="GO:0005975">
    <property type="term" value="P:carbohydrate metabolic process"/>
    <property type="evidence" value="ECO:0007669"/>
    <property type="project" value="InterPro"/>
</dbReference>
<feature type="domain" description="Glycosyl transferase family 28 C-terminal" evidence="12">
    <location>
        <begin position="192"/>
        <end position="355"/>
    </location>
</feature>
<dbReference type="RefSeq" id="WP_056975321.1">
    <property type="nucleotide sequence ID" value="NZ_AYYO01000003.1"/>
</dbReference>
<dbReference type="GO" id="GO:0005886">
    <property type="term" value="C:plasma membrane"/>
    <property type="evidence" value="ECO:0007669"/>
    <property type="project" value="UniProtKB-SubCell"/>
</dbReference>
<dbReference type="Pfam" id="PF04101">
    <property type="entry name" value="Glyco_tran_28_C"/>
    <property type="match status" value="1"/>
</dbReference>
<evidence type="ECO:0000256" key="4">
    <source>
        <dbReference type="ARBA" id="ARBA00022679"/>
    </source>
</evidence>
<organism evidence="13 14">
    <name type="scientific">Lacticaseibacillus sharpeae JCM 1186 = DSM 20505</name>
    <dbReference type="NCBI Taxonomy" id="1291052"/>
    <lineage>
        <taxon>Bacteria</taxon>
        <taxon>Bacillati</taxon>
        <taxon>Bacillota</taxon>
        <taxon>Bacilli</taxon>
        <taxon>Lactobacillales</taxon>
        <taxon>Lactobacillaceae</taxon>
        <taxon>Lacticaseibacillus</taxon>
    </lineage>
</organism>